<evidence type="ECO:0000256" key="5">
    <source>
        <dbReference type="ARBA" id="ARBA00012458"/>
    </source>
</evidence>
<dbReference type="Proteomes" id="UP000306113">
    <property type="component" value="Unassembled WGS sequence"/>
</dbReference>
<dbReference type="Pfam" id="PF00809">
    <property type="entry name" value="Pterin_bind"/>
    <property type="match status" value="1"/>
</dbReference>
<dbReference type="GO" id="GO:0005829">
    <property type="term" value="C:cytosol"/>
    <property type="evidence" value="ECO:0007669"/>
    <property type="project" value="TreeGrafter"/>
</dbReference>
<evidence type="ECO:0000259" key="13">
    <source>
        <dbReference type="PROSITE" id="PS50972"/>
    </source>
</evidence>
<evidence type="ECO:0000313" key="14">
    <source>
        <dbReference type="EMBL" id="THD75635.1"/>
    </source>
</evidence>
<dbReference type="PROSITE" id="PS00792">
    <property type="entry name" value="DHPS_1"/>
    <property type="match status" value="1"/>
</dbReference>
<feature type="domain" description="Pterin-binding" evidence="13">
    <location>
        <begin position="71"/>
        <end position="325"/>
    </location>
</feature>
<dbReference type="UniPathway" id="UPA00077">
    <property type="reaction ID" value="UER00156"/>
</dbReference>
<evidence type="ECO:0000256" key="10">
    <source>
        <dbReference type="ARBA" id="ARBA00022909"/>
    </source>
</evidence>
<protein>
    <recommendedName>
        <fullName evidence="6 12">Dihydropteroate synthase</fullName>
        <shortName evidence="12">DHPS</shortName>
        <ecNumber evidence="5 12">2.5.1.15</ecNumber>
    </recommendedName>
    <alternativeName>
        <fullName evidence="11 12">Dihydropteroate pyrophosphorylase</fullName>
    </alternativeName>
</protein>
<keyword evidence="15" id="KW-1185">Reference proteome</keyword>
<evidence type="ECO:0000313" key="15">
    <source>
        <dbReference type="Proteomes" id="UP000306113"/>
    </source>
</evidence>
<dbReference type="NCBIfam" id="TIGR01496">
    <property type="entry name" value="DHPS"/>
    <property type="match status" value="1"/>
</dbReference>
<dbReference type="EMBL" id="SSMD01000002">
    <property type="protein sequence ID" value="THD75635.1"/>
    <property type="molecule type" value="Genomic_DNA"/>
</dbReference>
<dbReference type="InterPro" id="IPR045031">
    <property type="entry name" value="DHP_synth-like"/>
</dbReference>
<accession>A0A4S3MAN5</accession>
<evidence type="ECO:0000256" key="7">
    <source>
        <dbReference type="ARBA" id="ARBA00022679"/>
    </source>
</evidence>
<evidence type="ECO:0000256" key="2">
    <source>
        <dbReference type="ARBA" id="ARBA00001946"/>
    </source>
</evidence>
<dbReference type="OrthoDB" id="9811744at2"/>
<sequence length="337" mass="36236">MKRYYRPIPQIDSARPDGALTLAGGWAWFDRIEVLTRSGAHLIPAQDAPPEVLERLIAPRPDIAGVPMSRPSVMGILNVTPDSFSDGGDHDAPDAALAHARQMMAEGADLIDVGGESTRPGAAWVSVGEEVARVTPVIRRIRAEMRLPISIDTRKQPVAQAAIAAGADIVNDVSGFTFDAALGAYCAAENLPVMVMHTKGDPQTMHLSPQYENVLLEVYDFLEERVTHLESLGIPRGQIMVDPGIGFGKTLEHNLLILNRISLFHALGCPILLGVSRKRFIGTIGNAPEPKDRAAGSLSVALRSVLDGVQMLRVHDVAETRSALNLWTAVSDGRVSG</sequence>
<dbReference type="PROSITE" id="PS00793">
    <property type="entry name" value="DHPS_2"/>
    <property type="match status" value="1"/>
</dbReference>
<dbReference type="CDD" id="cd00739">
    <property type="entry name" value="DHPS"/>
    <property type="match status" value="1"/>
</dbReference>
<dbReference type="GO" id="GO:0004156">
    <property type="term" value="F:dihydropteroate synthase activity"/>
    <property type="evidence" value="ECO:0007669"/>
    <property type="project" value="UniProtKB-EC"/>
</dbReference>
<keyword evidence="7 12" id="KW-0808">Transferase</keyword>
<evidence type="ECO:0000256" key="12">
    <source>
        <dbReference type="RuleBase" id="RU361205"/>
    </source>
</evidence>
<name>A0A4S3MAN5_9RHOB</name>
<dbReference type="PANTHER" id="PTHR20941:SF1">
    <property type="entry name" value="FOLIC ACID SYNTHESIS PROTEIN FOL1"/>
    <property type="match status" value="1"/>
</dbReference>
<dbReference type="SUPFAM" id="SSF51717">
    <property type="entry name" value="Dihydropteroate synthetase-like"/>
    <property type="match status" value="1"/>
</dbReference>
<dbReference type="InterPro" id="IPR006390">
    <property type="entry name" value="DHP_synth_dom"/>
</dbReference>
<dbReference type="PANTHER" id="PTHR20941">
    <property type="entry name" value="FOLATE SYNTHESIS PROTEINS"/>
    <property type="match status" value="1"/>
</dbReference>
<keyword evidence="8 12" id="KW-0479">Metal-binding</keyword>
<keyword evidence="10 12" id="KW-0289">Folate biosynthesis</keyword>
<comment type="function">
    <text evidence="12">Catalyzes the condensation of para-aminobenzoate (pABA) with 6-hydroxymethyl-7,8-dihydropterin diphosphate (DHPt-PP) to form 7,8-dihydropteroate (H2Pte), the immediate precursor of folate derivatives.</text>
</comment>
<evidence type="ECO:0000256" key="9">
    <source>
        <dbReference type="ARBA" id="ARBA00022842"/>
    </source>
</evidence>
<dbReference type="GO" id="GO:0046656">
    <property type="term" value="P:folic acid biosynthetic process"/>
    <property type="evidence" value="ECO:0007669"/>
    <property type="project" value="UniProtKB-KW"/>
</dbReference>
<keyword evidence="9 12" id="KW-0460">Magnesium</keyword>
<dbReference type="GO" id="GO:0046872">
    <property type="term" value="F:metal ion binding"/>
    <property type="evidence" value="ECO:0007669"/>
    <property type="project" value="UniProtKB-KW"/>
</dbReference>
<evidence type="ECO:0000256" key="6">
    <source>
        <dbReference type="ARBA" id="ARBA00016919"/>
    </source>
</evidence>
<comment type="catalytic activity">
    <reaction evidence="1">
        <text>(7,8-dihydropterin-6-yl)methyl diphosphate + 4-aminobenzoate = 7,8-dihydropteroate + diphosphate</text>
        <dbReference type="Rhea" id="RHEA:19949"/>
        <dbReference type="ChEBI" id="CHEBI:17836"/>
        <dbReference type="ChEBI" id="CHEBI:17839"/>
        <dbReference type="ChEBI" id="CHEBI:33019"/>
        <dbReference type="ChEBI" id="CHEBI:72950"/>
        <dbReference type="EC" id="2.5.1.15"/>
    </reaction>
</comment>
<dbReference type="PROSITE" id="PS50972">
    <property type="entry name" value="PTERIN_BINDING"/>
    <property type="match status" value="1"/>
</dbReference>
<reference evidence="14 15" key="1">
    <citation type="submission" date="2019-04" db="EMBL/GenBank/DDBJ databases">
        <title>Draft genome sequence of Youngimonas vesicularis.</title>
        <authorList>
            <person name="Hameed A."/>
        </authorList>
    </citation>
    <scope>NUCLEOTIDE SEQUENCE [LARGE SCALE GENOMIC DNA]</scope>
    <source>
        <strain evidence="14 15">CC-AMW-E</strain>
    </source>
</reference>
<dbReference type="EC" id="2.5.1.15" evidence="5 12"/>
<dbReference type="RefSeq" id="WP_136337998.1">
    <property type="nucleotide sequence ID" value="NZ_SSMD01000002.1"/>
</dbReference>
<comment type="cofactor">
    <cofactor evidence="2 12">
        <name>Mg(2+)</name>
        <dbReference type="ChEBI" id="CHEBI:18420"/>
    </cofactor>
</comment>
<evidence type="ECO:0000256" key="1">
    <source>
        <dbReference type="ARBA" id="ARBA00000012"/>
    </source>
</evidence>
<comment type="pathway">
    <text evidence="3 12">Cofactor biosynthesis; tetrahydrofolate biosynthesis; 7,8-dihydrofolate from 2-amino-4-hydroxy-6-hydroxymethyl-7,8-dihydropteridine diphosphate and 4-aminobenzoate: step 1/2.</text>
</comment>
<evidence type="ECO:0000256" key="11">
    <source>
        <dbReference type="ARBA" id="ARBA00030193"/>
    </source>
</evidence>
<dbReference type="GO" id="GO:0046654">
    <property type="term" value="P:tetrahydrofolate biosynthetic process"/>
    <property type="evidence" value="ECO:0007669"/>
    <property type="project" value="UniProtKB-UniPathway"/>
</dbReference>
<dbReference type="InterPro" id="IPR011005">
    <property type="entry name" value="Dihydropteroate_synth-like_sf"/>
</dbReference>
<comment type="similarity">
    <text evidence="4 12">Belongs to the DHPS family.</text>
</comment>
<comment type="caution">
    <text evidence="14">The sequence shown here is derived from an EMBL/GenBank/DDBJ whole genome shotgun (WGS) entry which is preliminary data.</text>
</comment>
<dbReference type="AlphaFoldDB" id="A0A4S3MAN5"/>
<dbReference type="InterPro" id="IPR000489">
    <property type="entry name" value="Pterin-binding_dom"/>
</dbReference>
<organism evidence="14 15">
    <name type="scientific">Thalassobius vesicularis</name>
    <dbReference type="NCBI Taxonomy" id="1294297"/>
    <lineage>
        <taxon>Bacteria</taxon>
        <taxon>Pseudomonadati</taxon>
        <taxon>Pseudomonadota</taxon>
        <taxon>Alphaproteobacteria</taxon>
        <taxon>Rhodobacterales</taxon>
        <taxon>Roseobacteraceae</taxon>
        <taxon>Thalassovita</taxon>
    </lineage>
</organism>
<proteinExistence type="inferred from homology"/>
<evidence type="ECO:0000256" key="8">
    <source>
        <dbReference type="ARBA" id="ARBA00022723"/>
    </source>
</evidence>
<evidence type="ECO:0000256" key="4">
    <source>
        <dbReference type="ARBA" id="ARBA00009503"/>
    </source>
</evidence>
<dbReference type="FunFam" id="3.20.20.20:FF:000006">
    <property type="entry name" value="Dihydropteroate synthase"/>
    <property type="match status" value="1"/>
</dbReference>
<gene>
    <name evidence="14" type="primary">folP</name>
    <name evidence="14" type="ORF">E7681_04055</name>
</gene>
<evidence type="ECO:0000256" key="3">
    <source>
        <dbReference type="ARBA" id="ARBA00004763"/>
    </source>
</evidence>
<dbReference type="Gene3D" id="3.20.20.20">
    <property type="entry name" value="Dihydropteroate synthase-like"/>
    <property type="match status" value="1"/>
</dbReference>